<dbReference type="GO" id="GO:0005524">
    <property type="term" value="F:ATP binding"/>
    <property type="evidence" value="ECO:0007669"/>
    <property type="project" value="InterPro"/>
</dbReference>
<accession>A0A0E9N7N3</accession>
<dbReference type="GO" id="GO:0000710">
    <property type="term" value="P:meiotic mismatch repair"/>
    <property type="evidence" value="ECO:0007669"/>
    <property type="project" value="UniProtKB-ARBA"/>
</dbReference>
<dbReference type="CDD" id="cd03484">
    <property type="entry name" value="MutL_Trans_hPMS_2_like"/>
    <property type="match status" value="1"/>
</dbReference>
<dbReference type="AlphaFoldDB" id="A0A0E9N7N3"/>
<evidence type="ECO:0000256" key="2">
    <source>
        <dbReference type="ARBA" id="ARBA00022763"/>
    </source>
</evidence>
<dbReference type="GO" id="GO:0140664">
    <property type="term" value="F:ATP-dependent DNA damage sensor activity"/>
    <property type="evidence" value="ECO:0007669"/>
    <property type="project" value="InterPro"/>
</dbReference>
<dbReference type="InterPro" id="IPR014762">
    <property type="entry name" value="DNA_mismatch_repair_CS"/>
</dbReference>
<dbReference type="SMART" id="SM01340">
    <property type="entry name" value="DNA_mis_repair"/>
    <property type="match status" value="1"/>
</dbReference>
<dbReference type="Pfam" id="PF13589">
    <property type="entry name" value="HATPase_c_3"/>
    <property type="match status" value="1"/>
</dbReference>
<sequence>MSLTRLDGASVHRLCSGQVVLDLTNAVKELVENALDANASYIEVRFKNFGLDSIEVIDNGAGIPADDYESIALKHFTSKLRQFEDLTTVDTFGFRGEALSSLCALADVSITTSQKHEEPKATKLEFEKNGHLKCRSITSGKRGTSVTINRLFESLPVRRREFERHHKREFTKAVSLLQAYAVAAVGVKFLVTNTPPSGKKASQIRTNGGKHLRDNITNVFGAKVMSSLMPVEFATEDIDLESRLKFGDQSNSPIALNVSGFISKPDVGEGRSSSDRQLLFINNRPCGLSKLSRSINDIYGVFNSNQNPVFVLNLRLPFDSYDVNVTPDKRTIFLHGEDTIVETVKLNLLQIFEACSRHVARQPQIPYTAEESTELVPEPSKQQKELRTDKDSHADDTYPRHPYQHKGTSGEDPHPTVVIRKPSKDDMSGDTVGRTLSVNVEPDDLKRRFSNRSSSITLGLSAASVKRSRSTMPDMDNAANELLGSKRRATISSFLSSNVIGEVSGLGEAEEGGEENDAQSCIGAPEEVGHEITDEIILPASEQSEGCDAGMAQLEAAALSAPGSQVRSAGALFADSPSVIYKRAEPAYRKQHPDLVAVGGERRELLGGDMSQPDQSSENHDAIESPFDRAQVLLGIERPAIWSKKAAVHELSLEVSTSLEDVKRKLGATVITGRKPSSAAGNGNDILEDITADGAEERLSISVTKADFADMRVIGQFNLGFIIVARAQMEDNPSADRVDDIFIVDQHASDEKYNFERLQAETVIQHQPLVRPKALDLTAIEELVVAENLDVIRRNGFEVGVDDNGSTGRKCTLIGLPMSKNTIFTVKDLEELIHAIQERPSQDVRCSKARAMFAMRACRSSVMVGKALTHEAMTKIVRHMGELDQPWNCPHGRPTLRSLLDLGRVECWTEDLVKRTHQT</sequence>
<dbReference type="SMART" id="SM00853">
    <property type="entry name" value="MutL_C"/>
    <property type="match status" value="1"/>
</dbReference>
<dbReference type="GO" id="GO:0016887">
    <property type="term" value="F:ATP hydrolysis activity"/>
    <property type="evidence" value="ECO:0007669"/>
    <property type="project" value="InterPro"/>
</dbReference>
<dbReference type="InterPro" id="IPR036890">
    <property type="entry name" value="HATPase_C_sf"/>
</dbReference>
<name>A0A0E9N7N3_SAICN</name>
<proteinExistence type="inferred from homology"/>
<keyword evidence="2" id="KW-0227">DNA damage</keyword>
<dbReference type="PROSITE" id="PS00058">
    <property type="entry name" value="DNA_MISMATCH_REPAIR_1"/>
    <property type="match status" value="1"/>
</dbReference>
<evidence type="ECO:0000256" key="1">
    <source>
        <dbReference type="ARBA" id="ARBA00006082"/>
    </source>
</evidence>
<comment type="similarity">
    <text evidence="1">Belongs to the DNA mismatch repair MutL/HexB family.</text>
</comment>
<feature type="domain" description="MutL C-terminal dimerisation" evidence="5">
    <location>
        <begin position="713"/>
        <end position="868"/>
    </location>
</feature>
<evidence type="ECO:0000256" key="4">
    <source>
        <dbReference type="SAM" id="MobiDB-lite"/>
    </source>
</evidence>
<dbReference type="Gene3D" id="3.30.1370.100">
    <property type="entry name" value="MutL, C-terminal domain, regulatory subdomain"/>
    <property type="match status" value="1"/>
</dbReference>
<feature type="domain" description="DNA mismatch repair protein S5" evidence="6">
    <location>
        <begin position="216"/>
        <end position="353"/>
    </location>
</feature>
<dbReference type="InterPro" id="IPR042121">
    <property type="entry name" value="MutL_C_regsub"/>
</dbReference>
<dbReference type="InterPro" id="IPR020568">
    <property type="entry name" value="Ribosomal_Su5_D2-typ_SF"/>
</dbReference>
<dbReference type="Proteomes" id="UP000033140">
    <property type="component" value="Unassembled WGS sequence"/>
</dbReference>
<dbReference type="PANTHER" id="PTHR10073">
    <property type="entry name" value="DNA MISMATCH REPAIR PROTEIN MLH, PMS, MUTL"/>
    <property type="match status" value="1"/>
</dbReference>
<reference evidence="7 8" key="2">
    <citation type="journal article" date="2014" name="J. Gen. Appl. Microbiol.">
        <title>The early diverging ascomycetous budding yeast Saitoella complicata has three histone deacetylases belonging to the Clr6, Hos2, and Rpd3 lineages.</title>
        <authorList>
            <person name="Nishida H."/>
            <person name="Matsumoto T."/>
            <person name="Kondo S."/>
            <person name="Hamamoto M."/>
            <person name="Yoshikawa H."/>
        </authorList>
    </citation>
    <scope>NUCLEOTIDE SEQUENCE [LARGE SCALE GENOMIC DNA]</scope>
    <source>
        <strain evidence="7 8">NRRL Y-17804</strain>
    </source>
</reference>
<dbReference type="InterPro" id="IPR014790">
    <property type="entry name" value="MutL_C"/>
</dbReference>
<dbReference type="InterPro" id="IPR038973">
    <property type="entry name" value="MutL/Mlh/Pms-like"/>
</dbReference>
<dbReference type="InterPro" id="IPR002099">
    <property type="entry name" value="MutL/Mlh/PMS"/>
</dbReference>
<dbReference type="Pfam" id="PF01119">
    <property type="entry name" value="DNA_mis_repair"/>
    <property type="match status" value="1"/>
</dbReference>
<dbReference type="Pfam" id="PF08676">
    <property type="entry name" value="MutL_C"/>
    <property type="match status" value="1"/>
</dbReference>
<comment type="caution">
    <text evidence="7">The sequence shown here is derived from an EMBL/GenBank/DDBJ whole genome shotgun (WGS) entry which is preliminary data.</text>
</comment>
<evidence type="ECO:0000259" key="6">
    <source>
        <dbReference type="SMART" id="SM01340"/>
    </source>
</evidence>
<dbReference type="GO" id="GO:0032389">
    <property type="term" value="C:MutLalpha complex"/>
    <property type="evidence" value="ECO:0007669"/>
    <property type="project" value="TreeGrafter"/>
</dbReference>
<keyword evidence="8" id="KW-1185">Reference proteome</keyword>
<reference evidence="7 8" key="3">
    <citation type="journal article" date="2015" name="Genome Announc.">
        <title>Draft Genome Sequence of the Archiascomycetous Yeast Saitoella complicata.</title>
        <authorList>
            <person name="Yamauchi K."/>
            <person name="Kondo S."/>
            <person name="Hamamoto M."/>
            <person name="Takahashi Y."/>
            <person name="Ogura Y."/>
            <person name="Hayashi T."/>
            <person name="Nishida H."/>
        </authorList>
    </citation>
    <scope>NUCLEOTIDE SEQUENCE [LARGE SCALE GENOMIC DNA]</scope>
    <source>
        <strain evidence="7 8">NRRL Y-17804</strain>
    </source>
</reference>
<dbReference type="PANTHER" id="PTHR10073:SF52">
    <property type="entry name" value="MISMATCH REPAIR ENDONUCLEASE PMS2"/>
    <property type="match status" value="1"/>
</dbReference>
<dbReference type="InterPro" id="IPR037198">
    <property type="entry name" value="MutL_C_sf"/>
</dbReference>
<dbReference type="FunFam" id="3.30.1370.100:FF:000001">
    <property type="entry name" value="Mismatch repair endonuclease pms1, putative"/>
    <property type="match status" value="1"/>
</dbReference>
<evidence type="ECO:0000259" key="5">
    <source>
        <dbReference type="SMART" id="SM00853"/>
    </source>
</evidence>
<dbReference type="FunFam" id="3.30.565.10:FF:000014">
    <property type="entry name" value="Mismatch repair endonuclease pms1, putative"/>
    <property type="match status" value="1"/>
</dbReference>
<dbReference type="InterPro" id="IPR014721">
    <property type="entry name" value="Ribsml_uS5_D2-typ_fold_subgr"/>
</dbReference>
<protein>
    <recommendedName>
        <fullName evidence="3">DNA mismatch repair protein PMS1</fullName>
    </recommendedName>
</protein>
<feature type="compositionally biased region" description="Basic and acidic residues" evidence="4">
    <location>
        <begin position="381"/>
        <end position="399"/>
    </location>
</feature>
<dbReference type="Gene3D" id="3.30.1540.20">
    <property type="entry name" value="MutL, C-terminal domain, dimerisation subdomain"/>
    <property type="match status" value="1"/>
</dbReference>
<reference evidence="7 8" key="1">
    <citation type="journal article" date="2011" name="J. Gen. Appl. Microbiol.">
        <title>Draft genome sequencing of the enigmatic yeast Saitoella complicata.</title>
        <authorList>
            <person name="Nishida H."/>
            <person name="Hamamoto M."/>
            <person name="Sugiyama J."/>
        </authorList>
    </citation>
    <scope>NUCLEOTIDE SEQUENCE [LARGE SCALE GENOMIC DNA]</scope>
    <source>
        <strain evidence="7 8">NRRL Y-17804</strain>
    </source>
</reference>
<evidence type="ECO:0000313" key="8">
    <source>
        <dbReference type="Proteomes" id="UP000033140"/>
    </source>
</evidence>
<dbReference type="GO" id="GO:0030983">
    <property type="term" value="F:mismatched DNA binding"/>
    <property type="evidence" value="ECO:0007669"/>
    <property type="project" value="InterPro"/>
</dbReference>
<dbReference type="OMA" id="SFNNVQY"/>
<organism evidence="7 8">
    <name type="scientific">Saitoella complicata (strain BCRC 22490 / CBS 7301 / JCM 7358 / NBRC 10748 / NRRL Y-17804)</name>
    <dbReference type="NCBI Taxonomy" id="698492"/>
    <lineage>
        <taxon>Eukaryota</taxon>
        <taxon>Fungi</taxon>
        <taxon>Dikarya</taxon>
        <taxon>Ascomycota</taxon>
        <taxon>Taphrinomycotina</taxon>
        <taxon>Taphrinomycotina incertae sedis</taxon>
        <taxon>Saitoella</taxon>
    </lineage>
</organism>
<dbReference type="SUPFAM" id="SSF54211">
    <property type="entry name" value="Ribosomal protein S5 domain 2-like"/>
    <property type="match status" value="1"/>
</dbReference>
<dbReference type="InterPro" id="IPR042120">
    <property type="entry name" value="MutL_C_dimsub"/>
</dbReference>
<dbReference type="Gene3D" id="3.30.565.10">
    <property type="entry name" value="Histidine kinase-like ATPase, C-terminal domain"/>
    <property type="match status" value="1"/>
</dbReference>
<dbReference type="EMBL" id="BACD03000001">
    <property type="protein sequence ID" value="GAO45912.1"/>
    <property type="molecule type" value="Genomic_DNA"/>
</dbReference>
<dbReference type="Gene3D" id="3.30.230.10">
    <property type="match status" value="1"/>
</dbReference>
<evidence type="ECO:0000256" key="3">
    <source>
        <dbReference type="ARBA" id="ARBA00070941"/>
    </source>
</evidence>
<gene>
    <name evidence="7" type="ORF">G7K_0158-t1</name>
</gene>
<dbReference type="OrthoDB" id="10263226at2759"/>
<evidence type="ECO:0000313" key="7">
    <source>
        <dbReference type="EMBL" id="GAO45912.1"/>
    </source>
</evidence>
<dbReference type="SUPFAM" id="SSF55874">
    <property type="entry name" value="ATPase domain of HSP90 chaperone/DNA topoisomerase II/histidine kinase"/>
    <property type="match status" value="1"/>
</dbReference>
<dbReference type="STRING" id="698492.A0A0E9N7N3"/>
<dbReference type="CDD" id="cd16926">
    <property type="entry name" value="HATPase_MutL-MLH-PMS-like"/>
    <property type="match status" value="1"/>
</dbReference>
<dbReference type="InterPro" id="IPR013507">
    <property type="entry name" value="DNA_mismatch_S5_2-like"/>
</dbReference>
<feature type="region of interest" description="Disordered" evidence="4">
    <location>
        <begin position="366"/>
        <end position="435"/>
    </location>
</feature>
<dbReference type="SUPFAM" id="SSF118116">
    <property type="entry name" value="DNA mismatch repair protein MutL"/>
    <property type="match status" value="1"/>
</dbReference>
<dbReference type="NCBIfam" id="TIGR00585">
    <property type="entry name" value="mutl"/>
    <property type="match status" value="1"/>
</dbReference>
<dbReference type="RefSeq" id="XP_019025569.1">
    <property type="nucleotide sequence ID" value="XM_019169318.1"/>
</dbReference>